<evidence type="ECO:0000256" key="3">
    <source>
        <dbReference type="ARBA" id="ARBA00022448"/>
    </source>
</evidence>
<comment type="subcellular location">
    <subcellularLocation>
        <location evidence="1">Cell envelope</location>
    </subcellularLocation>
</comment>
<keyword evidence="8" id="KW-1185">Reference proteome</keyword>
<dbReference type="GO" id="GO:0043190">
    <property type="term" value="C:ATP-binding cassette (ABC) transporter complex"/>
    <property type="evidence" value="ECO:0007669"/>
    <property type="project" value="InterPro"/>
</dbReference>
<dbReference type="AlphaFoldDB" id="A0A1H0EP46"/>
<dbReference type="SUPFAM" id="SSF53850">
    <property type="entry name" value="Periplasmic binding protein-like II"/>
    <property type="match status" value="1"/>
</dbReference>
<dbReference type="InterPro" id="IPR030678">
    <property type="entry name" value="Peptide/Ni-bd"/>
</dbReference>
<feature type="domain" description="Solute-binding protein family 5" evidence="6">
    <location>
        <begin position="72"/>
        <end position="454"/>
    </location>
</feature>
<dbReference type="Gene3D" id="3.90.76.10">
    <property type="entry name" value="Dipeptide-binding Protein, Domain 1"/>
    <property type="match status" value="1"/>
</dbReference>
<proteinExistence type="inferred from homology"/>
<evidence type="ECO:0000256" key="4">
    <source>
        <dbReference type="ARBA" id="ARBA00022729"/>
    </source>
</evidence>
<dbReference type="Proteomes" id="UP000199182">
    <property type="component" value="Unassembled WGS sequence"/>
</dbReference>
<feature type="chain" id="PRO_5039383991" evidence="5">
    <location>
        <begin position="24"/>
        <end position="535"/>
    </location>
</feature>
<evidence type="ECO:0000313" key="7">
    <source>
        <dbReference type="EMBL" id="SDN84128.1"/>
    </source>
</evidence>
<accession>A0A1H0EP46</accession>
<dbReference type="GO" id="GO:0015833">
    <property type="term" value="P:peptide transport"/>
    <property type="evidence" value="ECO:0007669"/>
    <property type="project" value="TreeGrafter"/>
</dbReference>
<keyword evidence="3" id="KW-0813">Transport</keyword>
<sequence length="535" mass="59220">MPNKRLLALVAVVIFLTALLSGCGSDDSTTFRYDISSEPKNLDPQVSADPVSLLIIQNTFEGLMTHDKDGNLINGVASSYTVSDDKLTYTFTLDENACWVLNNKKQDPVTAHDFVFAFQRLFDKYTGSPYIKQFLCLKNAADIMAGKQPKEALGVYATSATQLTVELEYPSDGFLELTTTTPAMPCNQQFFTQTKGKYGMDNKNIVTNGPFSFYSWKQGKSLVLSKNEYYTHAADVSPEVVGLYPGKSDTEVLKRFLNGTTDVMSVSGEKIESLVQQGYGYAQFQDTTWALVFNTNDKVCSNRNIRLGLASAFTGTAYQNQLPIWLKNAGGYVPPVVTFGGQPFRKAAGLNILLPYLPENALASFQLGTSELSTYEPSITILCPDTEPFSFLMQFTQQTWQRDLSAFVSLKRMPLEDIQTAMKSGKFQAALVPFKPDSDSAYDMLSAFTSDSPKNIIGYADVDYNSLIALASSSPEKQAGDYLKQAEQKLINDAVLIPFAYQTSFYALSKRSKDIVITPFGGRLLFKYAQKVKKK</sequence>
<comment type="similarity">
    <text evidence="2">Belongs to the bacterial solute-binding protein 5 family.</text>
</comment>
<keyword evidence="4 5" id="KW-0732">Signal</keyword>
<dbReference type="Gene3D" id="3.10.105.10">
    <property type="entry name" value="Dipeptide-binding Protein, Domain 3"/>
    <property type="match status" value="1"/>
</dbReference>
<dbReference type="Pfam" id="PF00496">
    <property type="entry name" value="SBP_bac_5"/>
    <property type="match status" value="1"/>
</dbReference>
<evidence type="ECO:0000256" key="5">
    <source>
        <dbReference type="SAM" id="SignalP"/>
    </source>
</evidence>
<dbReference type="EMBL" id="FNID01000035">
    <property type="protein sequence ID" value="SDN84128.1"/>
    <property type="molecule type" value="Genomic_DNA"/>
</dbReference>
<evidence type="ECO:0000256" key="2">
    <source>
        <dbReference type="ARBA" id="ARBA00005695"/>
    </source>
</evidence>
<evidence type="ECO:0000313" key="8">
    <source>
        <dbReference type="Proteomes" id="UP000199182"/>
    </source>
</evidence>
<reference evidence="7 8" key="1">
    <citation type="submission" date="2016-10" db="EMBL/GenBank/DDBJ databases">
        <authorList>
            <person name="de Groot N.N."/>
        </authorList>
    </citation>
    <scope>NUCLEOTIDE SEQUENCE [LARGE SCALE GENOMIC DNA]</scope>
    <source>
        <strain evidence="7 8">CGMCC 1.5012</strain>
    </source>
</reference>
<feature type="signal peptide" evidence="5">
    <location>
        <begin position="1"/>
        <end position="23"/>
    </location>
</feature>
<dbReference type="PANTHER" id="PTHR30290">
    <property type="entry name" value="PERIPLASMIC BINDING COMPONENT OF ABC TRANSPORTER"/>
    <property type="match status" value="1"/>
</dbReference>
<organism evidence="7 8">
    <name type="scientific">Acetanaerobacterium elongatum</name>
    <dbReference type="NCBI Taxonomy" id="258515"/>
    <lineage>
        <taxon>Bacteria</taxon>
        <taxon>Bacillati</taxon>
        <taxon>Bacillota</taxon>
        <taxon>Clostridia</taxon>
        <taxon>Eubacteriales</taxon>
        <taxon>Oscillospiraceae</taxon>
        <taxon>Acetanaerobacterium</taxon>
    </lineage>
</organism>
<dbReference type="InterPro" id="IPR000914">
    <property type="entry name" value="SBP_5_dom"/>
</dbReference>
<dbReference type="Gene3D" id="3.40.190.10">
    <property type="entry name" value="Periplasmic binding protein-like II"/>
    <property type="match status" value="1"/>
</dbReference>
<dbReference type="PIRSF" id="PIRSF002741">
    <property type="entry name" value="MppA"/>
    <property type="match status" value="1"/>
</dbReference>
<name>A0A1H0EP46_9FIRM</name>
<dbReference type="GO" id="GO:0042597">
    <property type="term" value="C:periplasmic space"/>
    <property type="evidence" value="ECO:0007669"/>
    <property type="project" value="UniProtKB-ARBA"/>
</dbReference>
<gene>
    <name evidence="7" type="ORF">SAMN05192585_1351</name>
</gene>
<protein>
    <submittedName>
        <fullName evidence="7">Oligopeptide transport system substrate-binding protein</fullName>
    </submittedName>
</protein>
<dbReference type="STRING" id="258515.SAMN05192585_1351"/>
<evidence type="ECO:0000259" key="6">
    <source>
        <dbReference type="Pfam" id="PF00496"/>
    </source>
</evidence>
<dbReference type="GO" id="GO:1904680">
    <property type="term" value="F:peptide transmembrane transporter activity"/>
    <property type="evidence" value="ECO:0007669"/>
    <property type="project" value="TreeGrafter"/>
</dbReference>
<dbReference type="PANTHER" id="PTHR30290:SF10">
    <property type="entry name" value="PERIPLASMIC OLIGOPEPTIDE-BINDING PROTEIN-RELATED"/>
    <property type="match status" value="1"/>
</dbReference>
<dbReference type="PROSITE" id="PS51257">
    <property type="entry name" value="PROKAR_LIPOPROTEIN"/>
    <property type="match status" value="1"/>
</dbReference>
<evidence type="ECO:0000256" key="1">
    <source>
        <dbReference type="ARBA" id="ARBA00004196"/>
    </source>
</evidence>
<dbReference type="GO" id="GO:0030313">
    <property type="term" value="C:cell envelope"/>
    <property type="evidence" value="ECO:0007669"/>
    <property type="project" value="UniProtKB-SubCell"/>
</dbReference>
<dbReference type="InterPro" id="IPR039424">
    <property type="entry name" value="SBP_5"/>
</dbReference>
<dbReference type="CDD" id="cd08504">
    <property type="entry name" value="PBP2_OppA"/>
    <property type="match status" value="1"/>
</dbReference>